<dbReference type="EMBL" id="POSP01000003">
    <property type="protein sequence ID" value="PND37619.1"/>
    <property type="molecule type" value="Genomic_DNA"/>
</dbReference>
<protein>
    <submittedName>
        <fullName evidence="2">Cupin</fullName>
    </submittedName>
</protein>
<dbReference type="Proteomes" id="UP000235916">
    <property type="component" value="Unassembled WGS sequence"/>
</dbReference>
<dbReference type="OrthoDB" id="479699at2"/>
<gene>
    <name evidence="2" type="ORF">C1O66_08830</name>
</gene>
<organism evidence="2 3">
    <name type="scientific">Kinneretia aquatilis</name>
    <dbReference type="NCBI Taxonomy" id="2070761"/>
    <lineage>
        <taxon>Bacteria</taxon>
        <taxon>Pseudomonadati</taxon>
        <taxon>Pseudomonadota</taxon>
        <taxon>Betaproteobacteria</taxon>
        <taxon>Burkholderiales</taxon>
        <taxon>Sphaerotilaceae</taxon>
        <taxon>Roseateles</taxon>
    </lineage>
</organism>
<dbReference type="PANTHER" id="PTHR12461">
    <property type="entry name" value="HYPOXIA-INDUCIBLE FACTOR 1 ALPHA INHIBITOR-RELATED"/>
    <property type="match status" value="1"/>
</dbReference>
<dbReference type="SMART" id="SM00558">
    <property type="entry name" value="JmjC"/>
    <property type="match status" value="1"/>
</dbReference>
<dbReference type="Pfam" id="PF13621">
    <property type="entry name" value="Cupin_8"/>
    <property type="match status" value="1"/>
</dbReference>
<dbReference type="InterPro" id="IPR041667">
    <property type="entry name" value="Cupin_8"/>
</dbReference>
<dbReference type="PANTHER" id="PTHR12461:SF105">
    <property type="entry name" value="HYPOXIA-INDUCIBLE FACTOR 1-ALPHA INHIBITOR"/>
    <property type="match status" value="1"/>
</dbReference>
<reference evidence="2 3" key="1">
    <citation type="submission" date="2018-01" db="EMBL/GenBank/DDBJ databases">
        <title>Draft genome sequence of Paucibacter aquatile CR182 isolated from freshwater of the Nakdong River.</title>
        <authorList>
            <person name="Choi A."/>
            <person name="Chung E.J."/>
        </authorList>
    </citation>
    <scope>NUCLEOTIDE SEQUENCE [LARGE SCALE GENOMIC DNA]</scope>
    <source>
        <strain evidence="2 3">CR182</strain>
    </source>
</reference>
<proteinExistence type="predicted"/>
<accession>A0A2N8KVX9</accession>
<feature type="domain" description="JmjC" evidence="1">
    <location>
        <begin position="81"/>
        <end position="270"/>
    </location>
</feature>
<evidence type="ECO:0000259" key="1">
    <source>
        <dbReference type="PROSITE" id="PS51184"/>
    </source>
</evidence>
<keyword evidence="3" id="KW-1185">Reference proteome</keyword>
<name>A0A2N8KVX9_9BURK</name>
<dbReference type="Gene3D" id="2.60.120.650">
    <property type="entry name" value="Cupin"/>
    <property type="match status" value="1"/>
</dbReference>
<dbReference type="RefSeq" id="WP_102767537.1">
    <property type="nucleotide sequence ID" value="NZ_POSP01000003.1"/>
</dbReference>
<dbReference type="InterPro" id="IPR003347">
    <property type="entry name" value="JmjC_dom"/>
</dbReference>
<dbReference type="PROSITE" id="PS51184">
    <property type="entry name" value="JMJC"/>
    <property type="match status" value="1"/>
</dbReference>
<comment type="caution">
    <text evidence="2">The sequence shown here is derived from an EMBL/GenBank/DDBJ whole genome shotgun (WGS) entry which is preliminary data.</text>
</comment>
<dbReference type="SUPFAM" id="SSF51197">
    <property type="entry name" value="Clavaminate synthase-like"/>
    <property type="match status" value="1"/>
</dbReference>
<sequence>MLEIQVPAPGQVPSLVLSLDEPCVLRGLVSHWPVVQAAGQGADAAAACMQGHWRGATVGVFQMARETGGRIAYTEDFSGFNFSRQILPFDQVLAQLLAGQDLAPSLRPYLYMGSTTVETCLPGFAAEHMLAMDTPEAPLASLWMGNRITVPAHQDWPSNIACCVAGRRRFTLFPPDAVGDLYVGPLDLTPAGQPISLANPSAPDLQRFPRFAKALARAQVVELEPGDAIYIPSLWWHQVEGLDDLNVLINYWWRRSPDWSDSPNTALWLALATVRDLPPAERAAWRALFDHYVFEADAQTAAHIPAPARGLLAPFTEPGMRRMRAWLLKKLNR</sequence>
<evidence type="ECO:0000313" key="2">
    <source>
        <dbReference type="EMBL" id="PND37619.1"/>
    </source>
</evidence>
<evidence type="ECO:0000313" key="3">
    <source>
        <dbReference type="Proteomes" id="UP000235916"/>
    </source>
</evidence>
<dbReference type="AlphaFoldDB" id="A0A2N8KVX9"/>